<evidence type="ECO:0000259" key="6">
    <source>
        <dbReference type="Pfam" id="PF13476"/>
    </source>
</evidence>
<comment type="caution">
    <text evidence="7">The sequence shown here is derived from an EMBL/GenBank/DDBJ whole genome shotgun (WGS) entry which is preliminary data.</text>
</comment>
<dbReference type="GO" id="GO:0000724">
    <property type="term" value="P:double-strand break repair via homologous recombination"/>
    <property type="evidence" value="ECO:0007669"/>
    <property type="project" value="TreeGrafter"/>
</dbReference>
<evidence type="ECO:0000313" key="7">
    <source>
        <dbReference type="EMBL" id="CAI5442179.1"/>
    </source>
</evidence>
<dbReference type="EMBL" id="CANHGI010000002">
    <property type="protein sequence ID" value="CAI5442179.1"/>
    <property type="molecule type" value="Genomic_DNA"/>
</dbReference>
<dbReference type="GO" id="GO:0005634">
    <property type="term" value="C:nucleus"/>
    <property type="evidence" value="ECO:0007669"/>
    <property type="project" value="TreeGrafter"/>
</dbReference>
<dbReference type="PANTHER" id="PTHR45916">
    <property type="entry name" value="STRUCTURAL MAINTENANCE OF CHROMOSOMES PROTEIN 5"/>
    <property type="match status" value="1"/>
</dbReference>
<dbReference type="OrthoDB" id="10254973at2759"/>
<evidence type="ECO:0000256" key="1">
    <source>
        <dbReference type="ARBA" id="ARBA00010171"/>
    </source>
</evidence>
<reference evidence="7" key="1">
    <citation type="submission" date="2022-11" db="EMBL/GenBank/DDBJ databases">
        <authorList>
            <person name="Kikuchi T."/>
        </authorList>
    </citation>
    <scope>NUCLEOTIDE SEQUENCE</scope>
    <source>
        <strain evidence="7">PS1010</strain>
    </source>
</reference>
<keyword evidence="3 4" id="KW-0175">Coiled coil</keyword>
<proteinExistence type="inferred from homology"/>
<feature type="coiled-coil region" evidence="4">
    <location>
        <begin position="308"/>
        <end position="363"/>
    </location>
</feature>
<feature type="coiled-coil region" evidence="4">
    <location>
        <begin position="193"/>
        <end position="266"/>
    </location>
</feature>
<organism evidence="7 8">
    <name type="scientific">Caenorhabditis angaria</name>
    <dbReference type="NCBI Taxonomy" id="860376"/>
    <lineage>
        <taxon>Eukaryota</taxon>
        <taxon>Metazoa</taxon>
        <taxon>Ecdysozoa</taxon>
        <taxon>Nematoda</taxon>
        <taxon>Chromadorea</taxon>
        <taxon>Rhabditida</taxon>
        <taxon>Rhabditina</taxon>
        <taxon>Rhabditomorpha</taxon>
        <taxon>Rhabditoidea</taxon>
        <taxon>Rhabditidae</taxon>
        <taxon>Peloderinae</taxon>
        <taxon>Caenorhabditis</taxon>
    </lineage>
</organism>
<keyword evidence="8" id="KW-1185">Reference proteome</keyword>
<gene>
    <name evidence="7" type="ORF">CAMP_LOCUS4816</name>
</gene>
<dbReference type="GO" id="GO:0003697">
    <property type="term" value="F:single-stranded DNA binding"/>
    <property type="evidence" value="ECO:0007669"/>
    <property type="project" value="TreeGrafter"/>
</dbReference>
<accession>A0A9P1MVV7</accession>
<dbReference type="InterPro" id="IPR027417">
    <property type="entry name" value="P-loop_NTPase"/>
</dbReference>
<feature type="region of interest" description="Disordered" evidence="5">
    <location>
        <begin position="598"/>
        <end position="620"/>
    </location>
</feature>
<dbReference type="Proteomes" id="UP001152747">
    <property type="component" value="Unassembled WGS sequence"/>
</dbReference>
<dbReference type="GO" id="GO:0016887">
    <property type="term" value="F:ATP hydrolysis activity"/>
    <property type="evidence" value="ECO:0007669"/>
    <property type="project" value="InterPro"/>
</dbReference>
<dbReference type="SUPFAM" id="SSF52540">
    <property type="entry name" value="P-loop containing nucleoside triphosphate hydrolases"/>
    <property type="match status" value="2"/>
</dbReference>
<dbReference type="InterPro" id="IPR038729">
    <property type="entry name" value="Rad50/SbcC_AAA"/>
</dbReference>
<dbReference type="Gene3D" id="3.40.50.300">
    <property type="entry name" value="P-loop containing nucleotide triphosphate hydrolases"/>
    <property type="match status" value="2"/>
</dbReference>
<sequence length="1061" mass="122891">MSYDTYPDGSILQISFHNFLTYEDTVCTPGENLNLILGHNGSGKSSIICGICLVFGGSPKSLGRSEKLPDYIRHNCTEAFVEVMIADKQKGPQIIRLNIRKGKSPEYKLNGNHSTQQQIKDLAKSYNIQIDNPCAFLAQDKVKSFSEQSPIELLFNTEKAASAETHEEHIALIQQRKDSSQIEDKCNSSIKAIQQIEENIAKLEPRVENYRKKKQMQNKLRLLEQKLSMVEFNEVDDEYRKEVEEFDEIKENYDKIKDKVSKVDAKRKKLSSMADTERNMITKHKSKAADIIEKIEGSIDKDIISNRTKQAKRELDAQKKAFDQNEREKEETIRRIRGFEEKLDEAEIEMKGYQKFMEKSKSEEKKLFEIEKECRNHEDSISKKGYDLRSLLEKQREADKHNAENETRRLRCMGSLSPDAAKAWNYYKANRSAFKDDIFVPIMHVTLTTPDAAKYIENSVGGRDWCMFVCSNKDDELIINDNTKGWRINSTVVRKESVNTEQINSILPDELKQYGFSCFVSESISAPDSLKQYLCNVFQLHRIACGKNEVEKNLGNVADSLAKTRYNVFITTNIRVQISISRYSGEVMQSQSQLRQPQTWNDQVFSKSTSKKSNTGSIDEELDKMNAEIKKETEVMNEKRRNIQKAKDSLKVDQNEWRQKKQVENAARQLVEAEKDRLKRLEKEVIDLDKAEKAFEKAQIEAKKSAQAMFDECIKSQTIFIDIHEEIARSALIELQCRKKYNEESNKLSNLRDKEENLKCEKESAEYTLQQAHIKRKTACESMKDKCQLKHLDLNKMDNIEKQIFEKLMELFKEAQLPEEKDQVEKQLNAERTRLRVAENSSDDGNIDDERRMDKLKAELIEEISRKDKLIETKKNVHDKLSESIEIWKQKVNEMIEKINENYRDNFIKMGCLGEVHLEIPENKLDIDNYGIMIMVCFRNGEKLKRLDQRVQSGGERSVATMLYLLALQQLCPVPFRCVDEINQGMDPTNERKVFEIMVNLWSGTGALAKTQYFLLTPKLLHGLSMNERVTVQVVHSVVPKKYSDWDTTKFLEATRAKCAV</sequence>
<dbReference type="GO" id="GO:0030915">
    <property type="term" value="C:Smc5-Smc6 complex"/>
    <property type="evidence" value="ECO:0007669"/>
    <property type="project" value="TreeGrafter"/>
</dbReference>
<feature type="coiled-coil region" evidence="4">
    <location>
        <begin position="821"/>
        <end position="898"/>
    </location>
</feature>
<feature type="domain" description="Rad50/SbcC-type AAA" evidence="6">
    <location>
        <begin position="14"/>
        <end position="227"/>
    </location>
</feature>
<protein>
    <recommendedName>
        <fullName evidence="2">Structural maintenance of chromosomes protein 5</fullName>
    </recommendedName>
</protein>
<comment type="similarity">
    <text evidence="1">Belongs to the SMC family. SMC5 subfamily.</text>
</comment>
<evidence type="ECO:0000313" key="8">
    <source>
        <dbReference type="Proteomes" id="UP001152747"/>
    </source>
</evidence>
<dbReference type="AlphaFoldDB" id="A0A9P1MVV7"/>
<evidence type="ECO:0000256" key="5">
    <source>
        <dbReference type="SAM" id="MobiDB-lite"/>
    </source>
</evidence>
<evidence type="ECO:0000256" key="2">
    <source>
        <dbReference type="ARBA" id="ARBA00018687"/>
    </source>
</evidence>
<evidence type="ECO:0000256" key="4">
    <source>
        <dbReference type="SAM" id="Coils"/>
    </source>
</evidence>
<feature type="coiled-coil region" evidence="4">
    <location>
        <begin position="738"/>
        <end position="768"/>
    </location>
</feature>
<dbReference type="Pfam" id="PF13476">
    <property type="entry name" value="AAA_23"/>
    <property type="match status" value="1"/>
</dbReference>
<name>A0A9P1MVV7_9PELO</name>
<feature type="coiled-coil region" evidence="4">
    <location>
        <begin position="622"/>
        <end position="708"/>
    </location>
</feature>
<evidence type="ECO:0000256" key="3">
    <source>
        <dbReference type="ARBA" id="ARBA00023054"/>
    </source>
</evidence>
<dbReference type="PANTHER" id="PTHR45916:SF1">
    <property type="entry name" value="STRUCTURAL MAINTENANCE OF CHROMOSOMES PROTEIN 5"/>
    <property type="match status" value="1"/>
</dbReference>